<feature type="compositionally biased region" description="Basic and acidic residues" evidence="1">
    <location>
        <begin position="321"/>
        <end position="334"/>
    </location>
</feature>
<dbReference type="Gene3D" id="3.40.50.1110">
    <property type="entry name" value="SGNH hydrolase"/>
    <property type="match status" value="1"/>
</dbReference>
<feature type="region of interest" description="Disordered" evidence="1">
    <location>
        <begin position="1"/>
        <end position="20"/>
    </location>
</feature>
<organism evidence="2 3">
    <name type="scientific">Xenopus laevis</name>
    <name type="common">African clawed frog</name>
    <dbReference type="NCBI Taxonomy" id="8355"/>
    <lineage>
        <taxon>Eukaryota</taxon>
        <taxon>Metazoa</taxon>
        <taxon>Chordata</taxon>
        <taxon>Craniata</taxon>
        <taxon>Vertebrata</taxon>
        <taxon>Euteleostomi</taxon>
        <taxon>Amphibia</taxon>
        <taxon>Batrachia</taxon>
        <taxon>Anura</taxon>
        <taxon>Pipoidea</taxon>
        <taxon>Pipidae</taxon>
        <taxon>Xenopodinae</taxon>
        <taxon>Xenopus</taxon>
        <taxon>Xenopus</taxon>
    </lineage>
</organism>
<gene>
    <name evidence="3" type="primary">LOC121398948</name>
</gene>
<evidence type="ECO:0000256" key="1">
    <source>
        <dbReference type="SAM" id="MobiDB-lite"/>
    </source>
</evidence>
<evidence type="ECO:0000313" key="2">
    <source>
        <dbReference type="Proteomes" id="UP000186698"/>
    </source>
</evidence>
<name>A0A8J1LZN9_XENLA</name>
<feature type="compositionally biased region" description="Polar residues" evidence="1">
    <location>
        <begin position="153"/>
        <end position="164"/>
    </location>
</feature>
<protein>
    <submittedName>
        <fullName evidence="3">Flocculation protein FLO11-like</fullName>
    </submittedName>
</protein>
<keyword evidence="2" id="KW-1185">Reference proteome</keyword>
<feature type="compositionally biased region" description="Low complexity" evidence="1">
    <location>
        <begin position="115"/>
        <end position="127"/>
    </location>
</feature>
<dbReference type="InterPro" id="IPR036514">
    <property type="entry name" value="SGNH_hydro_sf"/>
</dbReference>
<reference evidence="3" key="1">
    <citation type="submission" date="2025-08" db="UniProtKB">
        <authorList>
            <consortium name="RefSeq"/>
        </authorList>
    </citation>
    <scope>IDENTIFICATION</scope>
    <source>
        <strain evidence="3">J_2021</strain>
        <tissue evidence="3">Erythrocytes</tissue>
    </source>
</reference>
<dbReference type="SUPFAM" id="SSF52266">
    <property type="entry name" value="SGNH hydrolase"/>
    <property type="match status" value="1"/>
</dbReference>
<sequence length="587" mass="62488">MADSLEAQVRERVRQQGTGWVDQLLAELIPSPAAAVSGRSRIAARNTAAGPARRSRPPSRLSPSPPRSKSKGAPRKAPAVAASRIPAGSTVTGALPPVTTHVRPPVTRARAAARAAVRASPPAATSVQTVRLPPSPMLVSRSSPPQNARRLRSAQTAPAPSVTQHPGARSTRHTAVTQQQVAPVCSSADSSPAHMSGSNNSGVGGFPTAMQAFHHAAALPTTHSTPLSHATLAGRGSASRGADTRIRTSPTSGHRNRGERPPRDTRGRRGSRVQSPVPSCSSAWVSPRPYSPSSSSRGSSEDRQGSKRRRTHQGSNRFHSSCRDDTTSLQRSRDAATPLPSRSVAEIPGFSPRGGVPRTGVPNNLMGDSGAQLMNMVRTSVAPATWAAHGHLRATVWMVGHSYIRRAEQRAAFRPGGDTLGFTGVQFQWRGIGGLRWLQILPEVVAISRVTPPPVILVIHAGGNDLGRVRVAELLSLIRSDVGRFNAFFSDMVLVWSEIVPRLCWRGARDPGAIERARRLLNSRISRFVRDRGGIVVRHRLLEGIDQGLMLRDGVHLNDIGLDIFLAGLQDGIGAALVRLGGGRSPV</sequence>
<proteinExistence type="predicted"/>
<feature type="compositionally biased region" description="Basic and acidic residues" evidence="1">
    <location>
        <begin position="256"/>
        <end position="267"/>
    </location>
</feature>
<dbReference type="RefSeq" id="XP_041434526.1">
    <property type="nucleotide sequence ID" value="XM_041578592.1"/>
</dbReference>
<feature type="region of interest" description="Disordered" evidence="1">
    <location>
        <begin position="115"/>
        <end position="203"/>
    </location>
</feature>
<dbReference type="AlphaFoldDB" id="A0A8J1LZN9"/>
<dbReference type="Proteomes" id="UP000186698">
    <property type="component" value="Chromosome 1S"/>
</dbReference>
<feature type="region of interest" description="Disordered" evidence="1">
    <location>
        <begin position="224"/>
        <end position="367"/>
    </location>
</feature>
<dbReference type="OrthoDB" id="6126005at2759"/>
<dbReference type="GeneID" id="121398948"/>
<evidence type="ECO:0000313" key="3">
    <source>
        <dbReference type="RefSeq" id="XP_041434526.1"/>
    </source>
</evidence>
<feature type="compositionally biased region" description="Low complexity" evidence="1">
    <location>
        <begin position="48"/>
        <end position="62"/>
    </location>
</feature>
<feature type="region of interest" description="Disordered" evidence="1">
    <location>
        <begin position="35"/>
        <end position="103"/>
    </location>
</feature>
<dbReference type="CDD" id="cd00229">
    <property type="entry name" value="SGNH_hydrolase"/>
    <property type="match status" value="1"/>
</dbReference>
<accession>A0A8J1LZN9</accession>
<feature type="compositionally biased region" description="Low complexity" evidence="1">
    <location>
        <begin position="286"/>
        <end position="298"/>
    </location>
</feature>
<dbReference type="KEGG" id="xla:121398948"/>
<feature type="compositionally biased region" description="Polar residues" evidence="1">
    <location>
        <begin position="272"/>
        <end position="284"/>
    </location>
</feature>